<dbReference type="EMBL" id="LJIG01016135">
    <property type="protein sequence ID" value="KRT81510.1"/>
    <property type="molecule type" value="Genomic_DNA"/>
</dbReference>
<dbReference type="InterPro" id="IPR052444">
    <property type="entry name" value="Spz/Toll_ligand-like"/>
</dbReference>
<dbReference type="GO" id="GO:0045087">
    <property type="term" value="P:innate immune response"/>
    <property type="evidence" value="ECO:0007669"/>
    <property type="project" value="TreeGrafter"/>
</dbReference>
<dbReference type="Pfam" id="PF16077">
    <property type="entry name" value="Spaetzle"/>
    <property type="match status" value="1"/>
</dbReference>
<dbReference type="Gene3D" id="2.10.90.10">
    <property type="entry name" value="Cystine-knot cytokines"/>
    <property type="match status" value="1"/>
</dbReference>
<dbReference type="OrthoDB" id="6359065at2759"/>
<sequence>FQFQIYDTRPPLRDDRIIKAHITASRRKTDCGNIVRLIDNQSDLFKCLLDAYNTEVREIVFPDSDENLAEETLLPSISPLRKAPLCARNGQTFCEDIDSYPHAKVQLLLEKNTANTMFGVDEAPDEFINRDDAEVEKFLCDSDQKLIFPKIGRTKDKQWKYIVNQGNSPSEGYIQGVLIRSCKSRDEPCHFADNLPYGVIATCKQMYVYRK</sequence>
<dbReference type="SUPFAM" id="SSF57501">
    <property type="entry name" value="Cystine-knot cytokines"/>
    <property type="match status" value="1"/>
</dbReference>
<accession>A0A0T6B2B3</accession>
<keyword evidence="6" id="KW-1185">Reference proteome</keyword>
<dbReference type="GO" id="GO:0008083">
    <property type="term" value="F:growth factor activity"/>
    <property type="evidence" value="ECO:0007669"/>
    <property type="project" value="TreeGrafter"/>
</dbReference>
<dbReference type="PANTHER" id="PTHR23199:SF12">
    <property type="entry name" value="NEUROTROPHIN 1-RELATED"/>
    <property type="match status" value="1"/>
</dbReference>
<keyword evidence="2" id="KW-1015">Disulfide bond</keyword>
<keyword evidence="3" id="KW-0325">Glycoprotein</keyword>
<comment type="caution">
    <text evidence="5">The sequence shown here is derived from an EMBL/GenBank/DDBJ whole genome shotgun (WGS) entry which is preliminary data.</text>
</comment>
<name>A0A0T6B2B3_9SCAR</name>
<proteinExistence type="predicted"/>
<organism evidence="5 6">
    <name type="scientific">Oryctes borbonicus</name>
    <dbReference type="NCBI Taxonomy" id="1629725"/>
    <lineage>
        <taxon>Eukaryota</taxon>
        <taxon>Metazoa</taxon>
        <taxon>Ecdysozoa</taxon>
        <taxon>Arthropoda</taxon>
        <taxon>Hexapoda</taxon>
        <taxon>Insecta</taxon>
        <taxon>Pterygota</taxon>
        <taxon>Neoptera</taxon>
        <taxon>Endopterygota</taxon>
        <taxon>Coleoptera</taxon>
        <taxon>Polyphaga</taxon>
        <taxon>Scarabaeiformia</taxon>
        <taxon>Scarabaeidae</taxon>
        <taxon>Dynastinae</taxon>
        <taxon>Oryctes</taxon>
    </lineage>
</organism>
<reference evidence="5 6" key="1">
    <citation type="submission" date="2015-09" db="EMBL/GenBank/DDBJ databases">
        <title>Draft genome of the scarab beetle Oryctes borbonicus.</title>
        <authorList>
            <person name="Meyer J.M."/>
            <person name="Markov G.V."/>
            <person name="Baskaran P."/>
            <person name="Herrmann M."/>
            <person name="Sommer R.J."/>
            <person name="Roedelsperger C."/>
        </authorList>
    </citation>
    <scope>NUCLEOTIDE SEQUENCE [LARGE SCALE GENOMIC DNA]</scope>
    <source>
        <strain evidence="5">OB123</strain>
        <tissue evidence="5">Whole animal</tissue>
    </source>
</reference>
<feature type="non-terminal residue" evidence="5">
    <location>
        <position position="211"/>
    </location>
</feature>
<evidence type="ECO:0000256" key="2">
    <source>
        <dbReference type="ARBA" id="ARBA00023157"/>
    </source>
</evidence>
<evidence type="ECO:0000313" key="6">
    <source>
        <dbReference type="Proteomes" id="UP000051574"/>
    </source>
</evidence>
<dbReference type="AlphaFoldDB" id="A0A0T6B2B3"/>
<dbReference type="Proteomes" id="UP000051574">
    <property type="component" value="Unassembled WGS sequence"/>
</dbReference>
<evidence type="ECO:0000313" key="5">
    <source>
        <dbReference type="EMBL" id="KRT81510.1"/>
    </source>
</evidence>
<dbReference type="PANTHER" id="PTHR23199">
    <property type="entry name" value="NEUROTROPHIN 1-RELATED"/>
    <property type="match status" value="1"/>
</dbReference>
<dbReference type="InterPro" id="IPR029034">
    <property type="entry name" value="Cystine-knot_cytokine"/>
</dbReference>
<dbReference type="GO" id="GO:0021556">
    <property type="term" value="P:central nervous system formation"/>
    <property type="evidence" value="ECO:0007669"/>
    <property type="project" value="TreeGrafter"/>
</dbReference>
<evidence type="ECO:0000259" key="4">
    <source>
        <dbReference type="Pfam" id="PF16077"/>
    </source>
</evidence>
<keyword evidence="1" id="KW-0732">Signal</keyword>
<feature type="domain" description="Spaetzle" evidence="4">
    <location>
        <begin position="138"/>
        <end position="211"/>
    </location>
</feature>
<gene>
    <name evidence="5" type="ORF">AMK59_6351</name>
</gene>
<dbReference type="GO" id="GO:0005615">
    <property type="term" value="C:extracellular space"/>
    <property type="evidence" value="ECO:0007669"/>
    <property type="project" value="UniProtKB-ARBA"/>
</dbReference>
<dbReference type="InterPro" id="IPR032104">
    <property type="entry name" value="Spaetzle"/>
</dbReference>
<evidence type="ECO:0000256" key="3">
    <source>
        <dbReference type="ARBA" id="ARBA00023180"/>
    </source>
</evidence>
<feature type="non-terminal residue" evidence="5">
    <location>
        <position position="1"/>
    </location>
</feature>
<dbReference type="GO" id="GO:0005121">
    <property type="term" value="F:Toll binding"/>
    <property type="evidence" value="ECO:0007669"/>
    <property type="project" value="TreeGrafter"/>
</dbReference>
<protein>
    <recommendedName>
        <fullName evidence="4">Spaetzle domain-containing protein</fullName>
    </recommendedName>
</protein>
<evidence type="ECO:0000256" key="1">
    <source>
        <dbReference type="ARBA" id="ARBA00022729"/>
    </source>
</evidence>